<evidence type="ECO:0000313" key="4">
    <source>
        <dbReference type="Proteomes" id="UP001321018"/>
    </source>
</evidence>
<proteinExistence type="predicted"/>
<sequence length="1219" mass="129649">MTTKRKQSGFQRTLARESYLLIKPIVNAADGGPTGVARLVDDTGISNVLLEEEFEDLVVLIQDDLVDSVEQLVDGISDVIGGEDVEMGDMTVWVEAVEQFITGLETLDEVNFQSADIDDLGLTILDYLLIKYLHDYHRDVHHLLFLTGVIERTGDTSYGRFDYQALPGIFEDPDTKISNTIVDEEGVSYSKLALVVGLLSEVASRQGMATSLSEPHPDHLERLLGVDDILDLPAVDSVGNIAPQATVNVLTLPVGNVLSVLGLRILPLPETDDDGAGFGLVPFVRGILEEGTETSFGKDDDWTFSANISGNASLESHGIAVRGAEGELETSLRGMSDDVPVEPNLTAELGVVHDATPDESAYTPVLGADGDSRLDIGEYGAVVQFEYTEDESTIRFLVPIEGRIVVEASDGFLESVLPEDGIEYDFDATLGWSSKSGLYFESGGTLEAAIPQNAQLGPISMEEIYVGALPDGVDDDAEDDPGVTLTASASASVELGPVVGTVQRMGIRATIAFPEDGDGSLGPIDLDVGFDPPNGIGLAIDAEGVSGGGFLELDYENERYAGAVQLHVGELTFNAVGLLTTRMPDGSDGFSLLVLITAEFPPIELGLGFTLNGLGGLVGIHRGVKTDPLKRAVRDGTLDSVLFPEDVVENAPRIVSDLRETFPPTADYHVFGPMARLGWGTPTLITADLGVLVEIPSIRIVLLGRISAVLPDEVAPLVELNAGVFGIIDPAVPELELHASLYDSRVVAWDLSGDFGLRIRGGDQPDFLLSAGGFHPQYDPPASFADMRRLRASLGPPGGNPSLVLKGYFAVTSNTVQAGANCSFAGEFGPASVDGELGFDALVQFDPFEFVVDIIASLSVRALKTTFSVSLEGSLSGPSPWHIDGKVKVSIAFVSATVRVDATFGSADDRDALPPVDVLSKLAAAVEQPGNWQTGLPGDGESPVTLRDPSDVDVEDNGEDETPTILVHPLAAPSVRQTVVPLDFEIERFGNAEPANATRFEIAGASVDGEAENAEPMLEVGEPVTEKFAPGEYLDLSDDERLDSPAFESMQAGTRFESGGVYAGQETADDGPNLANNARRTVLAYETSVRDEACDNYGVALDSFDAVEVVPTSLGSEITRQLTRATIDRQTIGCESGPAPKETVDEGTTPSEATLEGSFTGGTSDRRYRIVRTDTFEPVDLDGHDDGGYTKAEAKRTIERYAPDGATSQYQVVAGDQLE</sequence>
<dbReference type="Proteomes" id="UP001321018">
    <property type="component" value="Unassembled WGS sequence"/>
</dbReference>
<evidence type="ECO:0000256" key="1">
    <source>
        <dbReference type="SAM" id="MobiDB-lite"/>
    </source>
</evidence>
<comment type="caution">
    <text evidence="3">The sequence shown here is derived from an EMBL/GenBank/DDBJ whole genome shotgun (WGS) entry which is preliminary data.</text>
</comment>
<dbReference type="RefSeq" id="WP_338004150.1">
    <property type="nucleotide sequence ID" value="NZ_JAOPKA010000007.1"/>
</dbReference>
<name>A0AAP3E266_9EURY</name>
<dbReference type="EMBL" id="JAOPKA010000007">
    <property type="protein sequence ID" value="MCU4742326.1"/>
    <property type="molecule type" value="Genomic_DNA"/>
</dbReference>
<organism evidence="3 4">
    <name type="scientific">Natronoglomus mannanivorans</name>
    <dbReference type="NCBI Taxonomy" id="2979990"/>
    <lineage>
        <taxon>Archaea</taxon>
        <taxon>Methanobacteriati</taxon>
        <taxon>Methanobacteriota</taxon>
        <taxon>Stenosarchaea group</taxon>
        <taxon>Halobacteria</taxon>
        <taxon>Halobacteriales</taxon>
        <taxon>Natrialbaceae</taxon>
        <taxon>Natronoglomus</taxon>
    </lineage>
</organism>
<dbReference type="AlphaFoldDB" id="A0AAP3E266"/>
<dbReference type="Pfam" id="PF20248">
    <property type="entry name" value="DUF6603"/>
    <property type="match status" value="1"/>
</dbReference>
<feature type="domain" description="DUF6603" evidence="2">
    <location>
        <begin position="454"/>
        <end position="1039"/>
    </location>
</feature>
<feature type="region of interest" description="Disordered" evidence="1">
    <location>
        <begin position="1132"/>
        <end position="1163"/>
    </location>
</feature>
<reference evidence="3" key="1">
    <citation type="submission" date="2022-09" db="EMBL/GenBank/DDBJ databases">
        <title>Enrichment on poylsaccharides allowed isolation of novel metabolic and taxonomic groups of Haloarchaea.</title>
        <authorList>
            <person name="Sorokin D.Y."/>
            <person name="Elcheninov A.G."/>
            <person name="Khizhniak T.V."/>
            <person name="Kolganova T.V."/>
            <person name="Kublanov I.V."/>
        </authorList>
    </citation>
    <scope>NUCLEOTIDE SEQUENCE</scope>
    <source>
        <strain evidence="3">AArc-xg1-1</strain>
    </source>
</reference>
<feature type="region of interest" description="Disordered" evidence="1">
    <location>
        <begin position="929"/>
        <end position="959"/>
    </location>
</feature>
<dbReference type="InterPro" id="IPR046538">
    <property type="entry name" value="DUF6603"/>
</dbReference>
<evidence type="ECO:0000313" key="3">
    <source>
        <dbReference type="EMBL" id="MCU4742326.1"/>
    </source>
</evidence>
<protein>
    <recommendedName>
        <fullName evidence="2">DUF6603 domain-containing protein</fullName>
    </recommendedName>
</protein>
<evidence type="ECO:0000259" key="2">
    <source>
        <dbReference type="Pfam" id="PF20248"/>
    </source>
</evidence>
<gene>
    <name evidence="3" type="ORF">OB960_13060</name>
</gene>
<accession>A0AAP3E266</accession>